<dbReference type="Pfam" id="PF12400">
    <property type="entry name" value="STIMATE"/>
    <property type="match status" value="1"/>
</dbReference>
<organism evidence="2 3">
    <name type="scientific">Tortispora caseinolytica NRRL Y-17796</name>
    <dbReference type="NCBI Taxonomy" id="767744"/>
    <lineage>
        <taxon>Eukaryota</taxon>
        <taxon>Fungi</taxon>
        <taxon>Dikarya</taxon>
        <taxon>Ascomycota</taxon>
        <taxon>Saccharomycotina</taxon>
        <taxon>Trigonopsidomycetes</taxon>
        <taxon>Trigonopsidales</taxon>
        <taxon>Trigonopsidaceae</taxon>
        <taxon>Tortispora</taxon>
    </lineage>
</organism>
<dbReference type="Proteomes" id="UP000095023">
    <property type="component" value="Unassembled WGS sequence"/>
</dbReference>
<dbReference type="AlphaFoldDB" id="A0A1E4TBA9"/>
<feature type="transmembrane region" description="Helical" evidence="1">
    <location>
        <begin position="101"/>
        <end position="122"/>
    </location>
</feature>
<gene>
    <name evidence="2" type="ORF">CANCADRAFT_3696</name>
</gene>
<dbReference type="GO" id="GO:0016020">
    <property type="term" value="C:membrane"/>
    <property type="evidence" value="ECO:0007669"/>
    <property type="project" value="TreeGrafter"/>
</dbReference>
<evidence type="ECO:0000313" key="3">
    <source>
        <dbReference type="Proteomes" id="UP000095023"/>
    </source>
</evidence>
<feature type="non-terminal residue" evidence="2">
    <location>
        <position position="1"/>
    </location>
</feature>
<keyword evidence="1" id="KW-1133">Transmembrane helix</keyword>
<dbReference type="EMBL" id="KV453843">
    <property type="protein sequence ID" value="ODV89056.1"/>
    <property type="molecule type" value="Genomic_DNA"/>
</dbReference>
<sequence length="150" mass="17921">TYYDACDWYFLIFLFDTTIGVPIVYVFVRLFTIIGKWFNVEGIDSGNYDEPPRYTWFFKQAFIYFLALTSMKAVTYTFIRVVPLMWLAEFLLAWTNFNEQIRVGFVMFLFPLVMNMFQYYVIDSLIPASAEEIEEMDRFEAAHRSYNAIQ</sequence>
<evidence type="ECO:0000256" key="1">
    <source>
        <dbReference type="SAM" id="Phobius"/>
    </source>
</evidence>
<dbReference type="PANTHER" id="PTHR31735:SF1">
    <property type="entry name" value="VACUOLAR MEMBRANE PROTEIN YPL162C"/>
    <property type="match status" value="1"/>
</dbReference>
<evidence type="ECO:0000313" key="2">
    <source>
        <dbReference type="EMBL" id="ODV89056.1"/>
    </source>
</evidence>
<dbReference type="OrthoDB" id="431202at2759"/>
<feature type="transmembrane region" description="Helical" evidence="1">
    <location>
        <begin position="61"/>
        <end position="81"/>
    </location>
</feature>
<dbReference type="PANTHER" id="PTHR31735">
    <property type="entry name" value="VACUOLAR MEMBRANE PROTEIN YPL162C"/>
    <property type="match status" value="1"/>
</dbReference>
<accession>A0A1E4TBA9</accession>
<reference evidence="3" key="1">
    <citation type="submission" date="2016-02" db="EMBL/GenBank/DDBJ databases">
        <title>Comparative genomics of biotechnologically important yeasts.</title>
        <authorList>
            <consortium name="DOE Joint Genome Institute"/>
            <person name="Riley R."/>
            <person name="Haridas S."/>
            <person name="Wolfe K.H."/>
            <person name="Lopes M.R."/>
            <person name="Hittinger C.T."/>
            <person name="Goker M."/>
            <person name="Salamov A."/>
            <person name="Wisecaver J."/>
            <person name="Long T.M."/>
            <person name="Aerts A.L."/>
            <person name="Barry K."/>
            <person name="Choi C."/>
            <person name="Clum A."/>
            <person name="Coughlan A.Y."/>
            <person name="Deshpande S."/>
            <person name="Douglass A.P."/>
            <person name="Hanson S.J."/>
            <person name="Klenk H.-P."/>
            <person name="Labutti K."/>
            <person name="Lapidus A."/>
            <person name="Lindquist E."/>
            <person name="Lipzen A."/>
            <person name="Meier-Kolthoff J.P."/>
            <person name="Ohm R.A."/>
            <person name="Otillar R.P."/>
            <person name="Pangilinan J."/>
            <person name="Peng Y."/>
            <person name="Rokas A."/>
            <person name="Rosa C.A."/>
            <person name="Scheuner C."/>
            <person name="Sibirny A.A."/>
            <person name="Slot J.C."/>
            <person name="Stielow J.B."/>
            <person name="Sun H."/>
            <person name="Kurtzman C.P."/>
            <person name="Blackwell M."/>
            <person name="Jeffries T.W."/>
            <person name="Grigoriev I.V."/>
        </authorList>
    </citation>
    <scope>NUCLEOTIDE SEQUENCE [LARGE SCALE GENOMIC DNA]</scope>
    <source>
        <strain evidence="3">NRRL Y-17796</strain>
    </source>
</reference>
<keyword evidence="1" id="KW-0472">Membrane</keyword>
<keyword evidence="1" id="KW-0812">Transmembrane</keyword>
<proteinExistence type="predicted"/>
<dbReference type="InterPro" id="IPR022127">
    <property type="entry name" value="STIMATE/YPL162C"/>
</dbReference>
<protein>
    <submittedName>
        <fullName evidence="2">Uncharacterized protein</fullName>
    </submittedName>
</protein>
<keyword evidence="3" id="KW-1185">Reference proteome</keyword>
<feature type="transmembrane region" description="Helical" evidence="1">
    <location>
        <begin position="6"/>
        <end position="28"/>
    </location>
</feature>
<name>A0A1E4TBA9_9ASCO</name>